<evidence type="ECO:0000256" key="1">
    <source>
        <dbReference type="ARBA" id="ARBA00007102"/>
    </source>
</evidence>
<dbReference type="InterPro" id="IPR036838">
    <property type="entry name" value="Ribosomal_uS10_dom_sf"/>
</dbReference>
<dbReference type="Gene3D" id="3.30.70.600">
    <property type="entry name" value="Ribosomal protein S10 domain"/>
    <property type="match status" value="1"/>
</dbReference>
<comment type="similarity">
    <text evidence="1">Belongs to the universal ribosomal protein uS10 family.</text>
</comment>
<dbReference type="Pfam" id="PF00338">
    <property type="entry name" value="Ribosomal_S10"/>
    <property type="match status" value="1"/>
</dbReference>
<feature type="domain" description="Small ribosomal subunit protein uS10" evidence="6">
    <location>
        <begin position="177"/>
        <end position="226"/>
    </location>
</feature>
<feature type="compositionally biased region" description="Polar residues" evidence="5">
    <location>
        <begin position="1"/>
        <end position="13"/>
    </location>
</feature>
<dbReference type="InterPro" id="IPR001848">
    <property type="entry name" value="Ribosomal_uS10"/>
</dbReference>
<evidence type="ECO:0000256" key="5">
    <source>
        <dbReference type="SAM" id="MobiDB-lite"/>
    </source>
</evidence>
<dbReference type="GO" id="GO:0003735">
    <property type="term" value="F:structural constituent of ribosome"/>
    <property type="evidence" value="ECO:0007669"/>
    <property type="project" value="InterPro"/>
</dbReference>
<feature type="region of interest" description="Disordered" evidence="5">
    <location>
        <begin position="1"/>
        <end position="20"/>
    </location>
</feature>
<dbReference type="GO" id="GO:0006412">
    <property type="term" value="P:translation"/>
    <property type="evidence" value="ECO:0007669"/>
    <property type="project" value="InterPro"/>
</dbReference>
<organism evidence="7 8">
    <name type="scientific">Meloidogyne floridensis</name>
    <dbReference type="NCBI Taxonomy" id="298350"/>
    <lineage>
        <taxon>Eukaryota</taxon>
        <taxon>Metazoa</taxon>
        <taxon>Ecdysozoa</taxon>
        <taxon>Nematoda</taxon>
        <taxon>Chromadorea</taxon>
        <taxon>Rhabditida</taxon>
        <taxon>Tylenchina</taxon>
        <taxon>Tylenchomorpha</taxon>
        <taxon>Tylenchoidea</taxon>
        <taxon>Meloidogynidae</taxon>
        <taxon>Meloidogyninae</taxon>
        <taxon>Meloidogyne</taxon>
    </lineage>
</organism>
<evidence type="ECO:0000256" key="3">
    <source>
        <dbReference type="ARBA" id="ARBA00023274"/>
    </source>
</evidence>
<feature type="coiled-coil region" evidence="4">
    <location>
        <begin position="26"/>
        <end position="101"/>
    </location>
</feature>
<accession>A0A915NUH9</accession>
<keyword evidence="3" id="KW-0687">Ribonucleoprotein</keyword>
<dbReference type="SUPFAM" id="SSF54999">
    <property type="entry name" value="Ribosomal protein S10"/>
    <property type="match status" value="1"/>
</dbReference>
<evidence type="ECO:0000313" key="8">
    <source>
        <dbReference type="WBParaSite" id="scf7180000421031.g6162"/>
    </source>
</evidence>
<dbReference type="InterPro" id="IPR027486">
    <property type="entry name" value="Ribosomal_uS10_dom"/>
</dbReference>
<sequence>MPKQQQKMPNNNALAEKHQIHIDKIHQDYSEKIKEMKETHQNLFDKYKEQQKEENNNFKRKLKEEKEQQINSIQKSHENVLKRYKNDLFSCRKELKETQNKLAAAFWGDNEDIVVVNRNGGEKACCSKNVTTVDFSTQTDCEKKKKRSRGKHLGRRERNFNKFMDGKKDGQGKKIFEVCEKPIHGAREEHLAVKGPIRMPTKVLCITARKTLCGEGSKTWDHFKITLELKCSVNHRER</sequence>
<keyword evidence="4" id="KW-0175">Coiled coil</keyword>
<dbReference type="AlphaFoldDB" id="A0A915NUH9"/>
<dbReference type="PANTHER" id="PTHR11700">
    <property type="entry name" value="30S RIBOSOMAL PROTEIN S10 FAMILY MEMBER"/>
    <property type="match status" value="1"/>
</dbReference>
<dbReference type="Proteomes" id="UP000887560">
    <property type="component" value="Unplaced"/>
</dbReference>
<evidence type="ECO:0000313" key="7">
    <source>
        <dbReference type="Proteomes" id="UP000887560"/>
    </source>
</evidence>
<keyword evidence="2" id="KW-0689">Ribosomal protein</keyword>
<keyword evidence="7" id="KW-1185">Reference proteome</keyword>
<reference evidence="8" key="1">
    <citation type="submission" date="2022-11" db="UniProtKB">
        <authorList>
            <consortium name="WormBaseParasite"/>
        </authorList>
    </citation>
    <scope>IDENTIFICATION</scope>
</reference>
<dbReference type="GO" id="GO:0005840">
    <property type="term" value="C:ribosome"/>
    <property type="evidence" value="ECO:0007669"/>
    <property type="project" value="UniProtKB-KW"/>
</dbReference>
<name>A0A915NUH9_9BILA</name>
<proteinExistence type="inferred from homology"/>
<evidence type="ECO:0000259" key="6">
    <source>
        <dbReference type="Pfam" id="PF00338"/>
    </source>
</evidence>
<dbReference type="GO" id="GO:1990904">
    <property type="term" value="C:ribonucleoprotein complex"/>
    <property type="evidence" value="ECO:0007669"/>
    <property type="project" value="UniProtKB-KW"/>
</dbReference>
<protein>
    <submittedName>
        <fullName evidence="8">Ribosomal protein S10 domain-containing protein</fullName>
    </submittedName>
</protein>
<dbReference type="WBParaSite" id="scf7180000421031.g6162">
    <property type="protein sequence ID" value="scf7180000421031.g6162"/>
    <property type="gene ID" value="scf7180000421031.g6162"/>
</dbReference>
<evidence type="ECO:0000256" key="4">
    <source>
        <dbReference type="SAM" id="Coils"/>
    </source>
</evidence>
<evidence type="ECO:0000256" key="2">
    <source>
        <dbReference type="ARBA" id="ARBA00022980"/>
    </source>
</evidence>